<keyword evidence="3" id="KW-0812">Transmembrane</keyword>
<protein>
    <submittedName>
        <fullName evidence="4">Type IV secretion system protein</fullName>
    </submittedName>
</protein>
<geneLocation type="plasmid" evidence="5">
    <name>pc0210c1</name>
</geneLocation>
<feature type="transmembrane region" description="Helical" evidence="3">
    <location>
        <begin position="561"/>
        <end position="580"/>
    </location>
</feature>
<evidence type="ECO:0000256" key="1">
    <source>
        <dbReference type="SAM" id="Coils"/>
    </source>
</evidence>
<feature type="transmembrane region" description="Helical" evidence="3">
    <location>
        <begin position="478"/>
        <end position="497"/>
    </location>
</feature>
<proteinExistence type="predicted"/>
<feature type="transmembrane region" description="Helical" evidence="3">
    <location>
        <begin position="413"/>
        <end position="435"/>
    </location>
</feature>
<feature type="coiled-coil region" evidence="1">
    <location>
        <begin position="823"/>
        <end position="867"/>
    </location>
</feature>
<dbReference type="EMBL" id="CP049229">
    <property type="protein sequence ID" value="QIH24467.1"/>
    <property type="molecule type" value="Genomic_DNA"/>
</dbReference>
<feature type="region of interest" description="Disordered" evidence="2">
    <location>
        <begin position="199"/>
        <end position="220"/>
    </location>
</feature>
<reference evidence="4 5" key="1">
    <citation type="submission" date="2020-02" db="EMBL/GenBank/DDBJ databases">
        <title>Complete genome sequences of six Lactobacillus iners strains isolated from the human vagina.</title>
        <authorList>
            <person name="France M.T."/>
            <person name="Rutt L."/>
            <person name="Narina S."/>
            <person name="Arbaugh S."/>
            <person name="Humphrys M.S."/>
            <person name="Ma B."/>
            <person name="Hayward M.R."/>
            <person name="Relman D."/>
            <person name="Kwon D.S."/>
            <person name="Ravel J."/>
        </authorList>
    </citation>
    <scope>NUCLEOTIDE SEQUENCE [LARGE SCALE GENOMIC DNA]</scope>
    <source>
        <strain evidence="4 5">C0210C1</strain>
        <plasmid evidence="5">pc0210c1</plasmid>
    </source>
</reference>
<keyword evidence="3" id="KW-1133">Transmembrane helix</keyword>
<evidence type="ECO:0000313" key="5">
    <source>
        <dbReference type="Proteomes" id="UP000501676"/>
    </source>
</evidence>
<organism evidence="4 5">
    <name type="scientific">Lactobacillus iners</name>
    <dbReference type="NCBI Taxonomy" id="147802"/>
    <lineage>
        <taxon>Bacteria</taxon>
        <taxon>Bacillati</taxon>
        <taxon>Bacillota</taxon>
        <taxon>Bacilli</taxon>
        <taxon>Lactobacillales</taxon>
        <taxon>Lactobacillaceae</taxon>
        <taxon>Lactobacillus</taxon>
    </lineage>
</organism>
<evidence type="ECO:0000313" key="4">
    <source>
        <dbReference type="EMBL" id="QIH24467.1"/>
    </source>
</evidence>
<feature type="transmembrane region" description="Helical" evidence="3">
    <location>
        <begin position="298"/>
        <end position="319"/>
    </location>
</feature>
<feature type="transmembrane region" description="Helical" evidence="3">
    <location>
        <begin position="442"/>
        <end position="458"/>
    </location>
</feature>
<evidence type="ECO:0000256" key="2">
    <source>
        <dbReference type="SAM" id="MobiDB-lite"/>
    </source>
</evidence>
<keyword evidence="1" id="KW-0175">Coiled coil</keyword>
<dbReference type="Proteomes" id="UP000501676">
    <property type="component" value="Plasmid pC0210C1"/>
</dbReference>
<name>A0A6G7BAI3_9LACO</name>
<keyword evidence="4" id="KW-0614">Plasmid</keyword>
<feature type="compositionally biased region" description="Basic and acidic residues" evidence="2">
    <location>
        <begin position="199"/>
        <end position="213"/>
    </location>
</feature>
<evidence type="ECO:0000256" key="3">
    <source>
        <dbReference type="SAM" id="Phobius"/>
    </source>
</evidence>
<sequence>MKNKNVRNTKNKNKFVKLVIGLSIGLILLTGTTFVLAREMPKYDQNLNTWDKIIYSLKGGWEAVFNPGIKHNSQYKRVEEKKEYNNRFNKFEKNSKYIQFDGLDGKNPNRTWGELLNSDGTLKLNSIGYDKYLSKTQNNKIDKSFAQQYNKWLKKNPRPSNSMAEYMAMKFLSKSYDDVLGPNNKRAKDLKKTMAQIKAETEKANKKQDKTDSDNSEPSTLGGKIAKALLNMFYSDGIKAWLQNSGPGATIFSTNYVQGESGLETFHRIAKSYNENVFNEIFAPAAYTRSMATIGEKLTPIFISLSAVLIVLIVVMQAGKMGFGQAFNPIQSRTEWYHNLIDTAIAVVGCCHYGLLVQLILTVNGAMVVGLAGLMAGTTTASGHTIMNEALTLGFNSKTIDMLTSGSFFGSEFSGIIFAIVYLLTYIGLAVYLKYYYFVREISFIILFALGPVFIAFWPTHWGKYRTVGWLKEMCGTVFIQSIHALTMTFMATLMAWNNENFARFSNDTSVLSPTQSAGKTLGSIPGKLSKFDLLGSAYSLAKGSLQLVGINPETSVKQSAMHFETIVIGFIVLILFQPISKSLASLFGIETNILNNIHQSTSNTLQSAALVAGGAIIGGAALGASVLGTGGLTAASGAKALGEATNAAKLANKGKKFIAFKKAFSNSFNKDNKLNKLRSAAAKTTARLNGIVGKSAGALAMQALGVGANANPATLIALTRAGGEIGDRAANLAAGQLSKLGLKKADPNRKQKMALKDQLNNITDTATYKSTQSSIDNAANLNEQIKKAKADPNLSSDEQKQKAIQQAEENVDFSNSAGLDISQAAEAKAKRLTNGKNNYKNAKDINDALRNQIEADSNMSEQQKAEMIQASDKAMIKAGVSAYDPKIMFDNVGYADAQKANDLAKANKLSEIKQQFNTGNIPGAPTPDQMSFEEWQNSKQYQEKFVPQINEAGRLAAQKALNASNGHIYGKVDDKLFQNGIMHDSSAIINADIYKKELSSSLQSMGFQSSDANKYTEIADGFDGISLVQEVPGLSQNGSPARILDSGLWHKLNSQTANTINATWGGLPKITADSLENLYNDAGYNVYGGLIGNNTEMPAAQDFSSFVNQQDQAAYLAEGHRNWAEFRNMSAITAKKYDSTNPLTWFSNPNQFQWEKSHPEFKNDFNSSTAYGNRINDSIAQDRISNNPDLQPDICGMSLDNAYMMLPKASNGSSIKPGAFRMQIQNTHSMLQAADSDGNWFSVGNIGRGDGTLEAGQTVYQDLDLSSNGTPSLHYDSASHSISAPYTLDGTRRIPATLSNGIPELTSFFNNPKFANSTITNTGDFLHMPKSYILNRSQAFDTNPTLDQYSNYADFALQGNNSSYIITGINKSTGQREVLTSLFENSPELGSMPSNTSYYIPLINNGETGLDISKTGDSHIYFNGNVKQSDKKLANQVFSSFLSDEPRINHVNSYLHESILPYTKSYLRNFIANNPANLSGLNLDTFYKNLY</sequence>
<dbReference type="RefSeq" id="WP_164824152.1">
    <property type="nucleotide sequence ID" value="NZ_CP049229.1"/>
</dbReference>
<accession>A0A6G7BAI3</accession>
<keyword evidence="3" id="KW-0472">Membrane</keyword>
<gene>
    <name evidence="4" type="ORF">G6Z83_07030</name>
</gene>